<dbReference type="PANTHER" id="PTHR43000">
    <property type="entry name" value="DTDP-D-GLUCOSE 4,6-DEHYDRATASE-RELATED"/>
    <property type="match status" value="1"/>
</dbReference>
<evidence type="ECO:0000313" key="4">
    <source>
        <dbReference type="Proteomes" id="UP001499967"/>
    </source>
</evidence>
<reference evidence="3 4" key="1">
    <citation type="journal article" date="2019" name="Int. J. Syst. Evol. Microbiol.">
        <title>The Global Catalogue of Microorganisms (GCM) 10K type strain sequencing project: providing services to taxonomists for standard genome sequencing and annotation.</title>
        <authorList>
            <consortium name="The Broad Institute Genomics Platform"/>
            <consortium name="The Broad Institute Genome Sequencing Center for Infectious Disease"/>
            <person name="Wu L."/>
            <person name="Ma J."/>
        </authorList>
    </citation>
    <scope>NUCLEOTIDE SEQUENCE [LARGE SCALE GENOMIC DNA]</scope>
    <source>
        <strain evidence="3 4">JCM 11117</strain>
    </source>
</reference>
<organism evidence="3 4">
    <name type="scientific">Pseudonocardia zijingensis</name>
    <dbReference type="NCBI Taxonomy" id="153376"/>
    <lineage>
        <taxon>Bacteria</taxon>
        <taxon>Bacillati</taxon>
        <taxon>Actinomycetota</taxon>
        <taxon>Actinomycetes</taxon>
        <taxon>Pseudonocardiales</taxon>
        <taxon>Pseudonocardiaceae</taxon>
        <taxon>Pseudonocardia</taxon>
    </lineage>
</organism>
<evidence type="ECO:0000313" key="3">
    <source>
        <dbReference type="EMBL" id="GAA0918961.1"/>
    </source>
</evidence>
<dbReference type="RefSeq" id="WP_343937559.1">
    <property type="nucleotide sequence ID" value="NZ_BAAAHP010000003.1"/>
</dbReference>
<dbReference type="Pfam" id="PF01370">
    <property type="entry name" value="Epimerase"/>
    <property type="match status" value="1"/>
</dbReference>
<dbReference type="InterPro" id="IPR001509">
    <property type="entry name" value="Epimerase_deHydtase"/>
</dbReference>
<accession>A0ABN1NZ77</accession>
<comment type="caution">
    <text evidence="3">The sequence shown here is derived from an EMBL/GenBank/DDBJ whole genome shotgun (WGS) entry which is preliminary data.</text>
</comment>
<keyword evidence="4" id="KW-1185">Reference proteome</keyword>
<feature type="domain" description="NAD-dependent epimerase/dehydratase" evidence="2">
    <location>
        <begin position="8"/>
        <end position="244"/>
    </location>
</feature>
<dbReference type="Proteomes" id="UP001499967">
    <property type="component" value="Unassembled WGS sequence"/>
</dbReference>
<protein>
    <submittedName>
        <fullName evidence="3">UDP-glucose 4-epimerase GalE</fullName>
    </submittedName>
</protein>
<comment type="similarity">
    <text evidence="1">Belongs to the NAD(P)-dependent epimerase/dehydratase family.</text>
</comment>
<dbReference type="CDD" id="cd08946">
    <property type="entry name" value="SDR_e"/>
    <property type="match status" value="1"/>
</dbReference>
<gene>
    <name evidence="3" type="primary">galE_1</name>
    <name evidence="3" type="ORF">GCM10009559_00730</name>
</gene>
<sequence length="318" mass="33046">MTGRRLAVVGGNGFIGQEVVRQAVCAGWEVLSIDPAAPRRPAVLPSVRHAALGITDEEALTAALTDFAPHAAVNLAAYGEGTDGLAGGAGSNPARAVDVNVRGTAVLLRALQRSGCRHLSWSSSSTVYGPRADYGHVEVVEDVIVAPQLVYGATKVGAEQIARVLAPGYGIRAVGVRLPLVYGSGRWYGGSQRDLVTFAERVAAGEPAHLRAWTDAADWMHVDDAARCLLECAANPAATAPVYNATGHRSSLFALGTALVAATGATATAHVEAASDGAPDLPFMDTTRIRTDIGFAPRFADPASGARRYLDPSQEDIA</sequence>
<evidence type="ECO:0000256" key="1">
    <source>
        <dbReference type="ARBA" id="ARBA00007637"/>
    </source>
</evidence>
<evidence type="ECO:0000259" key="2">
    <source>
        <dbReference type="Pfam" id="PF01370"/>
    </source>
</evidence>
<dbReference type="SUPFAM" id="SSF51735">
    <property type="entry name" value="NAD(P)-binding Rossmann-fold domains"/>
    <property type="match status" value="1"/>
</dbReference>
<proteinExistence type="inferred from homology"/>
<dbReference type="EMBL" id="BAAAHP010000003">
    <property type="protein sequence ID" value="GAA0918961.1"/>
    <property type="molecule type" value="Genomic_DNA"/>
</dbReference>
<name>A0ABN1NZ77_9PSEU</name>
<dbReference type="InterPro" id="IPR036291">
    <property type="entry name" value="NAD(P)-bd_dom_sf"/>
</dbReference>
<dbReference type="Gene3D" id="3.40.50.720">
    <property type="entry name" value="NAD(P)-binding Rossmann-like Domain"/>
    <property type="match status" value="1"/>
</dbReference>